<accession>A0A2T7PQH7</accession>
<dbReference type="EMBL" id="PZQS01000002">
    <property type="protein sequence ID" value="PVD35682.1"/>
    <property type="molecule type" value="Genomic_DNA"/>
</dbReference>
<evidence type="ECO:0000313" key="2">
    <source>
        <dbReference type="EMBL" id="PVD35682.1"/>
    </source>
</evidence>
<comment type="caution">
    <text evidence="2">The sequence shown here is derived from an EMBL/GenBank/DDBJ whole genome shotgun (WGS) entry which is preliminary data.</text>
</comment>
<dbReference type="AlphaFoldDB" id="A0A2T7PQH7"/>
<evidence type="ECO:0000313" key="3">
    <source>
        <dbReference type="Proteomes" id="UP000245119"/>
    </source>
</evidence>
<feature type="compositionally biased region" description="Basic and acidic residues" evidence="1">
    <location>
        <begin position="44"/>
        <end position="53"/>
    </location>
</feature>
<organism evidence="2 3">
    <name type="scientific">Pomacea canaliculata</name>
    <name type="common">Golden apple snail</name>
    <dbReference type="NCBI Taxonomy" id="400727"/>
    <lineage>
        <taxon>Eukaryota</taxon>
        <taxon>Metazoa</taxon>
        <taxon>Spiralia</taxon>
        <taxon>Lophotrochozoa</taxon>
        <taxon>Mollusca</taxon>
        <taxon>Gastropoda</taxon>
        <taxon>Caenogastropoda</taxon>
        <taxon>Architaenioglossa</taxon>
        <taxon>Ampullarioidea</taxon>
        <taxon>Ampullariidae</taxon>
        <taxon>Pomacea</taxon>
    </lineage>
</organism>
<feature type="region of interest" description="Disordered" evidence="1">
    <location>
        <begin position="19"/>
        <end position="57"/>
    </location>
</feature>
<evidence type="ECO:0000256" key="1">
    <source>
        <dbReference type="SAM" id="MobiDB-lite"/>
    </source>
</evidence>
<reference evidence="2 3" key="1">
    <citation type="submission" date="2018-04" db="EMBL/GenBank/DDBJ databases">
        <title>The genome of golden apple snail Pomacea canaliculata provides insight into stress tolerance and invasive adaptation.</title>
        <authorList>
            <person name="Liu C."/>
            <person name="Liu B."/>
            <person name="Ren Y."/>
            <person name="Zhang Y."/>
            <person name="Wang H."/>
            <person name="Li S."/>
            <person name="Jiang F."/>
            <person name="Yin L."/>
            <person name="Zhang G."/>
            <person name="Qian W."/>
            <person name="Fan W."/>
        </authorList>
    </citation>
    <scope>NUCLEOTIDE SEQUENCE [LARGE SCALE GENOMIC DNA]</scope>
    <source>
        <strain evidence="2">SZHN2017</strain>
        <tissue evidence="2">Muscle</tissue>
    </source>
</reference>
<dbReference type="Proteomes" id="UP000245119">
    <property type="component" value="Linkage Group LG2"/>
</dbReference>
<proteinExistence type="predicted"/>
<protein>
    <submittedName>
        <fullName evidence="2">Uncharacterized protein</fullName>
    </submittedName>
</protein>
<sequence>MLGRRRSLVISQCGPHQTLSPNLPIPSPPPNLLPVKRQPTAGHVKLERSHDKQLQAGRTAPLAILPVDCAPPARIRVELRGRIIGVTDGGELVHSIAQVGMGMGTGDRAGESV</sequence>
<keyword evidence="3" id="KW-1185">Reference proteome</keyword>
<gene>
    <name evidence="2" type="ORF">C0Q70_02645</name>
</gene>
<feature type="compositionally biased region" description="Pro residues" evidence="1">
    <location>
        <begin position="23"/>
        <end position="32"/>
    </location>
</feature>
<name>A0A2T7PQH7_POMCA</name>